<feature type="transmembrane region" description="Helical" evidence="1">
    <location>
        <begin position="29"/>
        <end position="46"/>
    </location>
</feature>
<evidence type="ECO:0000259" key="2">
    <source>
        <dbReference type="SMART" id="SM00014"/>
    </source>
</evidence>
<feature type="transmembrane region" description="Helical" evidence="1">
    <location>
        <begin position="106"/>
        <end position="134"/>
    </location>
</feature>
<accession>A0A1M5ZDM6</accession>
<proteinExistence type="predicted"/>
<dbReference type="InterPro" id="IPR036938">
    <property type="entry name" value="PAP2/HPO_sf"/>
</dbReference>
<evidence type="ECO:0000313" key="3">
    <source>
        <dbReference type="EMBL" id="SHI22308.1"/>
    </source>
</evidence>
<dbReference type="Pfam" id="PF01569">
    <property type="entry name" value="PAP2"/>
    <property type="match status" value="1"/>
</dbReference>
<dbReference type="PANTHER" id="PTHR14969">
    <property type="entry name" value="SPHINGOSINE-1-PHOSPHATE PHOSPHOHYDROLASE"/>
    <property type="match status" value="1"/>
</dbReference>
<protein>
    <submittedName>
        <fullName evidence="3">PAP2 superfamily protein</fullName>
    </submittedName>
</protein>
<dbReference type="RefSeq" id="WP_073082357.1">
    <property type="nucleotide sequence ID" value="NZ_FQXV01000017.1"/>
</dbReference>
<sequence>MTRARYEKVAGWVSERPFLLGLLKVLNKGLPAVLYIAYPLLLIVLAAGRDVRFYRVLFVPAAVFFLVTVLREALNLPRPYEKLAITPLIGREGAGRSFPSRHASSAAVIAAAFWYVWAPAGLAASVIALVIAAVRPVAGIHFPRDVIAGCALGFALGAAGFWAVP</sequence>
<keyword evidence="1" id="KW-0472">Membrane</keyword>
<dbReference type="EMBL" id="FQXV01000017">
    <property type="protein sequence ID" value="SHI22308.1"/>
    <property type="molecule type" value="Genomic_DNA"/>
</dbReference>
<dbReference type="SUPFAM" id="SSF48317">
    <property type="entry name" value="Acid phosphatase/Vanadium-dependent haloperoxidase"/>
    <property type="match status" value="1"/>
</dbReference>
<evidence type="ECO:0000256" key="1">
    <source>
        <dbReference type="SAM" id="Phobius"/>
    </source>
</evidence>
<dbReference type="PANTHER" id="PTHR14969:SF13">
    <property type="entry name" value="AT30094P"/>
    <property type="match status" value="1"/>
</dbReference>
<dbReference type="InterPro" id="IPR000326">
    <property type="entry name" value="PAP2/HPO"/>
</dbReference>
<dbReference type="Proteomes" id="UP000183995">
    <property type="component" value="Unassembled WGS sequence"/>
</dbReference>
<reference evidence="3 4" key="1">
    <citation type="submission" date="2016-11" db="EMBL/GenBank/DDBJ databases">
        <authorList>
            <person name="Jaros S."/>
            <person name="Januszkiewicz K."/>
            <person name="Wedrychowicz H."/>
        </authorList>
    </citation>
    <scope>NUCLEOTIDE SEQUENCE [LARGE SCALE GENOMIC DNA]</scope>
    <source>
        <strain evidence="3 4">DSM 10068</strain>
    </source>
</reference>
<keyword evidence="4" id="KW-1185">Reference proteome</keyword>
<gene>
    <name evidence="3" type="ORF">SAMN02745823_03583</name>
</gene>
<organism evidence="3 4">
    <name type="scientific">Sporobacter termitidis DSM 10068</name>
    <dbReference type="NCBI Taxonomy" id="1123282"/>
    <lineage>
        <taxon>Bacteria</taxon>
        <taxon>Bacillati</taxon>
        <taxon>Bacillota</taxon>
        <taxon>Clostridia</taxon>
        <taxon>Eubacteriales</taxon>
        <taxon>Oscillospiraceae</taxon>
        <taxon>Sporobacter</taxon>
    </lineage>
</organism>
<evidence type="ECO:0000313" key="4">
    <source>
        <dbReference type="Proteomes" id="UP000183995"/>
    </source>
</evidence>
<keyword evidence="1" id="KW-0812">Transmembrane</keyword>
<dbReference type="SMART" id="SM00014">
    <property type="entry name" value="acidPPc"/>
    <property type="match status" value="1"/>
</dbReference>
<dbReference type="AlphaFoldDB" id="A0A1M5ZDM6"/>
<dbReference type="OrthoDB" id="9789113at2"/>
<feature type="transmembrane region" description="Helical" evidence="1">
    <location>
        <begin position="53"/>
        <end position="70"/>
    </location>
</feature>
<feature type="transmembrane region" description="Helical" evidence="1">
    <location>
        <begin position="146"/>
        <end position="164"/>
    </location>
</feature>
<name>A0A1M5ZDM6_9FIRM</name>
<dbReference type="STRING" id="1123282.SAMN02745823_03583"/>
<dbReference type="Gene3D" id="1.20.144.10">
    <property type="entry name" value="Phosphatidic acid phosphatase type 2/haloperoxidase"/>
    <property type="match status" value="1"/>
</dbReference>
<feature type="domain" description="Phosphatidic acid phosphatase type 2/haloperoxidase" evidence="2">
    <location>
        <begin position="51"/>
        <end position="161"/>
    </location>
</feature>
<keyword evidence="1" id="KW-1133">Transmembrane helix</keyword>